<organism evidence="5 6">
    <name type="scientific">Mycolicibacterium brisbanense</name>
    <dbReference type="NCBI Taxonomy" id="146020"/>
    <lineage>
        <taxon>Bacteria</taxon>
        <taxon>Bacillati</taxon>
        <taxon>Actinomycetota</taxon>
        <taxon>Actinomycetes</taxon>
        <taxon>Mycobacteriales</taxon>
        <taxon>Mycobacteriaceae</taxon>
        <taxon>Mycolicibacterium</taxon>
    </lineage>
</organism>
<evidence type="ECO:0000313" key="6">
    <source>
        <dbReference type="Proteomes" id="UP000069620"/>
    </source>
</evidence>
<dbReference type="Proteomes" id="UP000069620">
    <property type="component" value="Unassembled WGS sequence"/>
</dbReference>
<reference evidence="6" key="1">
    <citation type="journal article" date="2016" name="Genome Announc.">
        <title>Draft Genome Sequences of Five Rapidly Growing Mycobacterium Species, M. thermoresistibile, M. fortuitum subsp. acetamidolyticum, M. canariasense, M. brisbanense, and M. novocastrense.</title>
        <authorList>
            <person name="Katahira K."/>
            <person name="Ogura Y."/>
            <person name="Gotoh Y."/>
            <person name="Hayashi T."/>
        </authorList>
    </citation>
    <scope>NUCLEOTIDE SEQUENCE [LARGE SCALE GENOMIC DNA]</scope>
    <source>
        <strain evidence="6">JCM15654</strain>
    </source>
</reference>
<dbReference type="OrthoDB" id="229416at2"/>
<keyword evidence="2" id="KW-0560">Oxidoreductase</keyword>
<dbReference type="InterPro" id="IPR016161">
    <property type="entry name" value="Ald_DH/histidinol_DH"/>
</dbReference>
<dbReference type="Pfam" id="PF00171">
    <property type="entry name" value="Aldedh"/>
    <property type="match status" value="1"/>
</dbReference>
<sequence>MLYVDALGPGGEYRTRSREVITDVAGTPVAELSIVPPLYVSRTVRTQRRVAPLPVARRERALADAADIFETAPLGGLDFEGYVAMVSRVAGLPVAVARTSAHGVAEAVRGAVDAVTPARPVGAVLDWRDERTRRGSAVWARRGDVLAVHASGNSPGVHGSWAQALALGFRVAVRPSRREPFTAHRLINALRQAGFRTEDAVYLPTDHAGAAEIVDAADLAVVYGGQDVVDKYARDPTVLTNGPGRTKILITADMDWRAYLDAIVDSISGQGGMACTNATAVLYEGDPRALAEAIAARLMTIEPLPASDERAILPIQPMASARRVAEYLAAKSRGAEPLLGADQVVADLGDGSAALRPAVHLLERPDVDMLNTELAFPCVWIAPWSREDGVAPLRHSLVVNAITTDEDVVDALLDEPTVANVYAGKHVTSDAAPEMPHDGFFADFLMRNKGMIRD</sequence>
<dbReference type="Gene3D" id="3.40.605.10">
    <property type="entry name" value="Aldehyde Dehydrogenase, Chain A, domain 1"/>
    <property type="match status" value="1"/>
</dbReference>
<dbReference type="InterPro" id="IPR016163">
    <property type="entry name" value="Ald_DH_C"/>
</dbReference>
<proteinExistence type="inferred from homology"/>
<name>A0A100VZX1_9MYCO</name>
<protein>
    <submittedName>
        <fullName evidence="5">NAD-dependent aldehyde dehydrogenase</fullName>
    </submittedName>
</protein>
<dbReference type="AlphaFoldDB" id="A0A100VZX1"/>
<feature type="domain" description="Aldehyde dehydrogenase" evidence="4">
    <location>
        <begin position="45"/>
        <end position="440"/>
    </location>
</feature>
<dbReference type="RefSeq" id="WP_062829487.1">
    <property type="nucleotide sequence ID" value="NZ_BCSX01000024.1"/>
</dbReference>
<evidence type="ECO:0000313" key="5">
    <source>
        <dbReference type="EMBL" id="GAS89067.1"/>
    </source>
</evidence>
<evidence type="ECO:0000256" key="2">
    <source>
        <dbReference type="ARBA" id="ARBA00023002"/>
    </source>
</evidence>
<dbReference type="SUPFAM" id="SSF53720">
    <property type="entry name" value="ALDH-like"/>
    <property type="match status" value="1"/>
</dbReference>
<dbReference type="InterPro" id="IPR016162">
    <property type="entry name" value="Ald_DH_N"/>
</dbReference>
<comment type="caution">
    <text evidence="5">The sequence shown here is derived from an EMBL/GenBank/DDBJ whole genome shotgun (WGS) entry which is preliminary data.</text>
</comment>
<dbReference type="InterPro" id="IPR015590">
    <property type="entry name" value="Aldehyde_DH_dom"/>
</dbReference>
<evidence type="ECO:0000256" key="3">
    <source>
        <dbReference type="ARBA" id="ARBA00023027"/>
    </source>
</evidence>
<dbReference type="PANTHER" id="PTHR43720">
    <property type="entry name" value="2-AMINOMUCONIC SEMIALDEHYDE DEHYDROGENASE"/>
    <property type="match status" value="1"/>
</dbReference>
<dbReference type="GO" id="GO:0016620">
    <property type="term" value="F:oxidoreductase activity, acting on the aldehyde or oxo group of donors, NAD or NADP as acceptor"/>
    <property type="evidence" value="ECO:0007669"/>
    <property type="project" value="InterPro"/>
</dbReference>
<dbReference type="EMBL" id="BCSX01000024">
    <property type="protein sequence ID" value="GAS89067.1"/>
    <property type="molecule type" value="Genomic_DNA"/>
</dbReference>
<evidence type="ECO:0000256" key="1">
    <source>
        <dbReference type="ARBA" id="ARBA00009986"/>
    </source>
</evidence>
<dbReference type="STRING" id="146020.RMCB_3163"/>
<comment type="similarity">
    <text evidence="1">Belongs to the aldehyde dehydrogenase family.</text>
</comment>
<accession>A0A100VZX1</accession>
<reference evidence="6" key="2">
    <citation type="submission" date="2016-02" db="EMBL/GenBank/DDBJ databases">
        <title>Draft genome sequence of five rapidly growing Mycobacterium species.</title>
        <authorList>
            <person name="Katahira K."/>
            <person name="Gotou Y."/>
            <person name="Iida K."/>
            <person name="Ogura Y."/>
            <person name="Hayashi T."/>
        </authorList>
    </citation>
    <scope>NUCLEOTIDE SEQUENCE [LARGE SCALE GENOMIC DNA]</scope>
    <source>
        <strain evidence="6">JCM15654</strain>
    </source>
</reference>
<keyword evidence="6" id="KW-1185">Reference proteome</keyword>
<dbReference type="PANTHER" id="PTHR43720:SF2">
    <property type="entry name" value="2-AMINOMUCONIC SEMIALDEHYDE DEHYDROGENASE"/>
    <property type="match status" value="1"/>
</dbReference>
<gene>
    <name evidence="5" type="ORF">RMCB_3163</name>
</gene>
<keyword evidence="3" id="KW-0520">NAD</keyword>
<dbReference type="Gene3D" id="3.40.309.10">
    <property type="entry name" value="Aldehyde Dehydrogenase, Chain A, domain 2"/>
    <property type="match status" value="1"/>
</dbReference>
<evidence type="ECO:0000259" key="4">
    <source>
        <dbReference type="Pfam" id="PF00171"/>
    </source>
</evidence>